<feature type="region of interest" description="Disordered" evidence="6">
    <location>
        <begin position="334"/>
        <end position="404"/>
    </location>
</feature>
<feature type="compositionally biased region" description="Low complexity" evidence="6">
    <location>
        <begin position="300"/>
        <end position="314"/>
    </location>
</feature>
<feature type="region of interest" description="Disordered" evidence="6">
    <location>
        <begin position="80"/>
        <end position="105"/>
    </location>
</feature>
<dbReference type="InterPro" id="IPR001766">
    <property type="entry name" value="Fork_head_dom"/>
</dbReference>
<feature type="region of interest" description="Disordered" evidence="6">
    <location>
        <begin position="147"/>
        <end position="190"/>
    </location>
</feature>
<dbReference type="InterPro" id="IPR030456">
    <property type="entry name" value="TF_fork_head_CS_2"/>
</dbReference>
<evidence type="ECO:0000256" key="1">
    <source>
        <dbReference type="ARBA" id="ARBA00023015"/>
    </source>
</evidence>
<protein>
    <recommendedName>
        <fullName evidence="7">Fork-head domain-containing protein</fullName>
    </recommendedName>
</protein>
<dbReference type="PRINTS" id="PR00053">
    <property type="entry name" value="FORKHEAD"/>
</dbReference>
<dbReference type="PANTHER" id="PTHR46078">
    <property type="entry name" value="FORKHEAD BOX PROTEIN J2 FAMILY MEMBER"/>
    <property type="match status" value="1"/>
</dbReference>
<dbReference type="InterPro" id="IPR036390">
    <property type="entry name" value="WH_DNA-bd_sf"/>
</dbReference>
<dbReference type="PANTHER" id="PTHR46078:SF2">
    <property type="entry name" value="FORK-HEAD DOMAIN-CONTAINING PROTEIN"/>
    <property type="match status" value="1"/>
</dbReference>
<dbReference type="Gene3D" id="1.10.10.10">
    <property type="entry name" value="Winged helix-like DNA-binding domain superfamily/Winged helix DNA-binding domain"/>
    <property type="match status" value="1"/>
</dbReference>
<dbReference type="Proteomes" id="UP001303115">
    <property type="component" value="Unassembled WGS sequence"/>
</dbReference>
<dbReference type="PROSITE" id="PS50039">
    <property type="entry name" value="FORK_HEAD_3"/>
    <property type="match status" value="1"/>
</dbReference>
<dbReference type="InterPro" id="IPR036388">
    <property type="entry name" value="WH-like_DNA-bd_sf"/>
</dbReference>
<dbReference type="Pfam" id="PF00250">
    <property type="entry name" value="Forkhead"/>
    <property type="match status" value="1"/>
</dbReference>
<feature type="domain" description="Fork-head" evidence="7">
    <location>
        <begin position="235"/>
        <end position="348"/>
    </location>
</feature>
<sequence>MAALSMGAIYASSPQQVSRASVSPDPTHVEHQLVAGMSALQSNDSDSHLAYMPSSWSGCLGSQTSSDEFDNYALHSSPGVSCFQQTSSTQSSPRSWDSPEQLGPTPWEAATEQLHNRYPGLDPQLSSYLHNGDIPTSFPADGVPFIPTQSFDGSDGENPRAQGQTEPYPAGYRTLPQDGYPSPPESGQPLSPCSTTLTLTMEDLPTSPGDDVNSQAATLVGHGTPSPARMQTDAKGEEPYAQLIYRAFLSTEQRAMTLQEIYQWFRDNTDKGKSESKGWQNSIRHNLSMNHAFTKRERSSSTTETGATKSSTQSETKKSTEWYLEPWAISGVQSTTRYRKGNQSRRSATSHGALTSRAYRSYPPHHHHSFGSRRGARVPRGARQSLRSNAAAATQPQLQQQHLQQHYPFSHAAATARGSPYIHHLINDPSSYFHHSPPQTQPHTNAETAGLEYDYPDPQLFPSSSSSSTAPVPQLARAASEPGASSTLDNEPVTPEPYHHSALPYRSAHHGHGHGHAHEAMLLPPGVSAAAELPFPTYTTVPVPGVYEEVVGVDQYHHHQQQQQQQQHQIQGWGGMPGMEGMGHGHGQCGDMDEGVYGHQGY</sequence>
<evidence type="ECO:0000313" key="9">
    <source>
        <dbReference type="Proteomes" id="UP001303115"/>
    </source>
</evidence>
<dbReference type="InterPro" id="IPR045912">
    <property type="entry name" value="FOXJ2/3-like"/>
</dbReference>
<feature type="compositionally biased region" description="Polar residues" evidence="6">
    <location>
        <begin position="437"/>
        <end position="447"/>
    </location>
</feature>
<dbReference type="SUPFAM" id="SSF46785">
    <property type="entry name" value="Winged helix' DNA-binding domain"/>
    <property type="match status" value="1"/>
</dbReference>
<evidence type="ECO:0000256" key="6">
    <source>
        <dbReference type="SAM" id="MobiDB-lite"/>
    </source>
</evidence>
<comment type="subcellular location">
    <subcellularLocation>
        <location evidence="5">Nucleus</location>
    </subcellularLocation>
</comment>
<feature type="compositionally biased region" description="Basic residues" evidence="6">
    <location>
        <begin position="363"/>
        <end position="377"/>
    </location>
</feature>
<keyword evidence="3" id="KW-0804">Transcription</keyword>
<keyword evidence="4 5" id="KW-0539">Nucleus</keyword>
<feature type="region of interest" description="Disordered" evidence="6">
    <location>
        <begin position="427"/>
        <end position="517"/>
    </location>
</feature>
<feature type="compositionally biased region" description="Polar residues" evidence="6">
    <location>
        <begin position="385"/>
        <end position="394"/>
    </location>
</feature>
<dbReference type="GO" id="GO:0005634">
    <property type="term" value="C:nucleus"/>
    <property type="evidence" value="ECO:0007669"/>
    <property type="project" value="UniProtKB-SubCell"/>
</dbReference>
<evidence type="ECO:0000313" key="8">
    <source>
        <dbReference type="EMBL" id="KAK4038987.1"/>
    </source>
</evidence>
<feature type="compositionally biased region" description="Polar residues" evidence="6">
    <location>
        <begin position="344"/>
        <end position="353"/>
    </location>
</feature>
<dbReference type="GO" id="GO:0000981">
    <property type="term" value="F:DNA-binding transcription factor activity, RNA polymerase II-specific"/>
    <property type="evidence" value="ECO:0007669"/>
    <property type="project" value="TreeGrafter"/>
</dbReference>
<gene>
    <name evidence="8" type="ORF">C8A01DRAFT_37037</name>
</gene>
<dbReference type="EMBL" id="MU854413">
    <property type="protein sequence ID" value="KAK4038987.1"/>
    <property type="molecule type" value="Genomic_DNA"/>
</dbReference>
<feature type="compositionally biased region" description="Low complexity" evidence="6">
    <location>
        <begin position="395"/>
        <end position="404"/>
    </location>
</feature>
<name>A0AAN6PDJ8_9PEZI</name>
<reference evidence="9" key="1">
    <citation type="journal article" date="2023" name="Mol. Phylogenet. Evol.">
        <title>Genome-scale phylogeny and comparative genomics of the fungal order Sordariales.</title>
        <authorList>
            <person name="Hensen N."/>
            <person name="Bonometti L."/>
            <person name="Westerberg I."/>
            <person name="Brannstrom I.O."/>
            <person name="Guillou S."/>
            <person name="Cros-Aarteil S."/>
            <person name="Calhoun S."/>
            <person name="Haridas S."/>
            <person name="Kuo A."/>
            <person name="Mondo S."/>
            <person name="Pangilinan J."/>
            <person name="Riley R."/>
            <person name="LaButti K."/>
            <person name="Andreopoulos B."/>
            <person name="Lipzen A."/>
            <person name="Chen C."/>
            <person name="Yan M."/>
            <person name="Daum C."/>
            <person name="Ng V."/>
            <person name="Clum A."/>
            <person name="Steindorff A."/>
            <person name="Ohm R.A."/>
            <person name="Martin F."/>
            <person name="Silar P."/>
            <person name="Natvig D.O."/>
            <person name="Lalanne C."/>
            <person name="Gautier V."/>
            <person name="Ament-Velasquez S.L."/>
            <person name="Kruys A."/>
            <person name="Hutchinson M.I."/>
            <person name="Powell A.J."/>
            <person name="Barry K."/>
            <person name="Miller A.N."/>
            <person name="Grigoriev I.V."/>
            <person name="Debuchy R."/>
            <person name="Gladieux P."/>
            <person name="Hiltunen Thoren M."/>
            <person name="Johannesson H."/>
        </authorList>
    </citation>
    <scope>NUCLEOTIDE SEQUENCE [LARGE SCALE GENOMIC DNA]</scope>
    <source>
        <strain evidence="9">CBS 284.82</strain>
    </source>
</reference>
<dbReference type="SMART" id="SM00339">
    <property type="entry name" value="FH"/>
    <property type="match status" value="1"/>
</dbReference>
<dbReference type="GO" id="GO:0000978">
    <property type="term" value="F:RNA polymerase II cis-regulatory region sequence-specific DNA binding"/>
    <property type="evidence" value="ECO:0007669"/>
    <property type="project" value="TreeGrafter"/>
</dbReference>
<keyword evidence="9" id="KW-1185">Reference proteome</keyword>
<evidence type="ECO:0000256" key="5">
    <source>
        <dbReference type="PROSITE-ProRule" id="PRU00089"/>
    </source>
</evidence>
<feature type="region of interest" description="Disordered" evidence="6">
    <location>
        <begin position="269"/>
        <end position="317"/>
    </location>
</feature>
<comment type="caution">
    <text evidence="8">The sequence shown here is derived from an EMBL/GenBank/DDBJ whole genome shotgun (WGS) entry which is preliminary data.</text>
</comment>
<accession>A0AAN6PDJ8</accession>
<dbReference type="AlphaFoldDB" id="A0AAN6PDJ8"/>
<evidence type="ECO:0000256" key="3">
    <source>
        <dbReference type="ARBA" id="ARBA00023163"/>
    </source>
</evidence>
<proteinExistence type="predicted"/>
<dbReference type="PROSITE" id="PS00658">
    <property type="entry name" value="FORK_HEAD_2"/>
    <property type="match status" value="1"/>
</dbReference>
<evidence type="ECO:0000256" key="2">
    <source>
        <dbReference type="ARBA" id="ARBA00023125"/>
    </source>
</evidence>
<evidence type="ECO:0000256" key="4">
    <source>
        <dbReference type="ARBA" id="ARBA00023242"/>
    </source>
</evidence>
<keyword evidence="2 5" id="KW-0238">DNA-binding</keyword>
<evidence type="ECO:0000259" key="7">
    <source>
        <dbReference type="PROSITE" id="PS50039"/>
    </source>
</evidence>
<organism evidence="8 9">
    <name type="scientific">Parachaetomium inaequale</name>
    <dbReference type="NCBI Taxonomy" id="2588326"/>
    <lineage>
        <taxon>Eukaryota</taxon>
        <taxon>Fungi</taxon>
        <taxon>Dikarya</taxon>
        <taxon>Ascomycota</taxon>
        <taxon>Pezizomycotina</taxon>
        <taxon>Sordariomycetes</taxon>
        <taxon>Sordariomycetidae</taxon>
        <taxon>Sordariales</taxon>
        <taxon>Chaetomiaceae</taxon>
        <taxon>Parachaetomium</taxon>
    </lineage>
</organism>
<feature type="compositionally biased region" description="Polar residues" evidence="6">
    <location>
        <begin position="277"/>
        <end position="291"/>
    </location>
</feature>
<keyword evidence="1" id="KW-0805">Transcription regulation</keyword>
<feature type="DNA-binding region" description="Fork-head" evidence="5">
    <location>
        <begin position="235"/>
        <end position="348"/>
    </location>
</feature>